<dbReference type="GeneID" id="54555240"/>
<proteinExistence type="predicted"/>
<gene>
    <name evidence="1" type="ORF">EI97DRAFT_482330</name>
</gene>
<dbReference type="AlphaFoldDB" id="A0A6A6JSR5"/>
<accession>A0A6A6JSR5</accession>
<sequence length="265" mass="30969">MPVYILPFGHDPRRARFVSPSRYNATSSPPALNSREFPGYPHSASSLRLDAEAERRRCENTALRVPKCLPALCLASRRLFNEATPVFLRNTTWVIRSGPANLFLTQFLETIPDDKGFKAVKGLRFTSFHWFRGLEVYGRNLDLMLMRRCTGLRHVEFTFHMERLAKPAPDGSETEYRLKSIDEIVAFYGLEDIFKCEELKTLTIDAIDYWVHEHRCDGSPRQRLQDLVDWIVDGFLERHGKKVTATIEWRTYRYRVDGWTPYDYL</sequence>
<reference evidence="1" key="1">
    <citation type="journal article" date="2020" name="Stud. Mycol.">
        <title>101 Dothideomycetes genomes: a test case for predicting lifestyles and emergence of pathogens.</title>
        <authorList>
            <person name="Haridas S."/>
            <person name="Albert R."/>
            <person name="Binder M."/>
            <person name="Bloem J."/>
            <person name="Labutti K."/>
            <person name="Salamov A."/>
            <person name="Andreopoulos B."/>
            <person name="Baker S."/>
            <person name="Barry K."/>
            <person name="Bills G."/>
            <person name="Bluhm B."/>
            <person name="Cannon C."/>
            <person name="Castanera R."/>
            <person name="Culley D."/>
            <person name="Daum C."/>
            <person name="Ezra D."/>
            <person name="Gonzalez J."/>
            <person name="Henrissat B."/>
            <person name="Kuo A."/>
            <person name="Liang C."/>
            <person name="Lipzen A."/>
            <person name="Lutzoni F."/>
            <person name="Magnuson J."/>
            <person name="Mondo S."/>
            <person name="Nolan M."/>
            <person name="Ohm R."/>
            <person name="Pangilinan J."/>
            <person name="Park H.-J."/>
            <person name="Ramirez L."/>
            <person name="Alfaro M."/>
            <person name="Sun H."/>
            <person name="Tritt A."/>
            <person name="Yoshinaga Y."/>
            <person name="Zwiers L.-H."/>
            <person name="Turgeon B."/>
            <person name="Goodwin S."/>
            <person name="Spatafora J."/>
            <person name="Crous P."/>
            <person name="Grigoriev I."/>
        </authorList>
    </citation>
    <scope>NUCLEOTIDE SEQUENCE</scope>
    <source>
        <strain evidence="1">CBS 379.55</strain>
    </source>
</reference>
<evidence type="ECO:0000313" key="2">
    <source>
        <dbReference type="Proteomes" id="UP000800097"/>
    </source>
</evidence>
<dbReference type="OrthoDB" id="3799616at2759"/>
<name>A0A6A6JSR5_WESOR</name>
<dbReference type="Proteomes" id="UP000800097">
    <property type="component" value="Unassembled WGS sequence"/>
</dbReference>
<dbReference type="EMBL" id="ML986486">
    <property type="protein sequence ID" value="KAF2279651.1"/>
    <property type="molecule type" value="Genomic_DNA"/>
</dbReference>
<dbReference type="RefSeq" id="XP_033657190.1">
    <property type="nucleotide sequence ID" value="XM_033802065.1"/>
</dbReference>
<organism evidence="1 2">
    <name type="scientific">Westerdykella ornata</name>
    <dbReference type="NCBI Taxonomy" id="318751"/>
    <lineage>
        <taxon>Eukaryota</taxon>
        <taxon>Fungi</taxon>
        <taxon>Dikarya</taxon>
        <taxon>Ascomycota</taxon>
        <taxon>Pezizomycotina</taxon>
        <taxon>Dothideomycetes</taxon>
        <taxon>Pleosporomycetidae</taxon>
        <taxon>Pleosporales</taxon>
        <taxon>Sporormiaceae</taxon>
        <taxon>Westerdykella</taxon>
    </lineage>
</organism>
<evidence type="ECO:0000313" key="1">
    <source>
        <dbReference type="EMBL" id="KAF2279651.1"/>
    </source>
</evidence>
<keyword evidence="2" id="KW-1185">Reference proteome</keyword>
<protein>
    <submittedName>
        <fullName evidence="1">Uncharacterized protein</fullName>
    </submittedName>
</protein>